<evidence type="ECO:0000313" key="6">
    <source>
        <dbReference type="Proteomes" id="UP000318199"/>
    </source>
</evidence>
<reference evidence="5 6" key="1">
    <citation type="submission" date="2019-07" db="EMBL/GenBank/DDBJ databases">
        <title>Caenimonas sedimenti sp. nov., isolated from activated sludge.</title>
        <authorList>
            <person name="Xu J."/>
        </authorList>
    </citation>
    <scope>NUCLEOTIDE SEQUENCE [LARGE SCALE GENOMIC DNA]</scope>
    <source>
        <strain evidence="5 6">HX-9-20</strain>
    </source>
</reference>
<dbReference type="PANTHER" id="PTHR11516:SF60">
    <property type="entry name" value="PYRUVATE DEHYDROGENASE E1 COMPONENT SUBUNIT ALPHA"/>
    <property type="match status" value="1"/>
</dbReference>
<proteinExistence type="predicted"/>
<evidence type="ECO:0000256" key="1">
    <source>
        <dbReference type="ARBA" id="ARBA00001964"/>
    </source>
</evidence>
<dbReference type="EMBL" id="VOBQ01000026">
    <property type="protein sequence ID" value="TWO66170.1"/>
    <property type="molecule type" value="Genomic_DNA"/>
</dbReference>
<dbReference type="OrthoDB" id="9766715at2"/>
<dbReference type="InterPro" id="IPR029061">
    <property type="entry name" value="THDP-binding"/>
</dbReference>
<organism evidence="5 6">
    <name type="scientific">Caenimonas sedimenti</name>
    <dbReference type="NCBI Taxonomy" id="2596921"/>
    <lineage>
        <taxon>Bacteria</taxon>
        <taxon>Pseudomonadati</taxon>
        <taxon>Pseudomonadota</taxon>
        <taxon>Betaproteobacteria</taxon>
        <taxon>Burkholderiales</taxon>
        <taxon>Comamonadaceae</taxon>
        <taxon>Caenimonas</taxon>
    </lineage>
</organism>
<dbReference type="CDD" id="cd02000">
    <property type="entry name" value="TPP_E1_PDC_ADC_BCADC"/>
    <property type="match status" value="1"/>
</dbReference>
<name>A0A562ZFW8_9BURK</name>
<dbReference type="Proteomes" id="UP000318199">
    <property type="component" value="Unassembled WGS sequence"/>
</dbReference>
<dbReference type="Gene3D" id="3.40.50.970">
    <property type="match status" value="1"/>
</dbReference>
<evidence type="ECO:0000256" key="2">
    <source>
        <dbReference type="ARBA" id="ARBA00023002"/>
    </source>
</evidence>
<dbReference type="Pfam" id="PF00676">
    <property type="entry name" value="E1_dh"/>
    <property type="match status" value="1"/>
</dbReference>
<dbReference type="GO" id="GO:0004739">
    <property type="term" value="F:pyruvate dehydrogenase (acetyl-transferring) activity"/>
    <property type="evidence" value="ECO:0007669"/>
    <property type="project" value="TreeGrafter"/>
</dbReference>
<evidence type="ECO:0000259" key="4">
    <source>
        <dbReference type="Pfam" id="PF00676"/>
    </source>
</evidence>
<evidence type="ECO:0000256" key="3">
    <source>
        <dbReference type="ARBA" id="ARBA00023052"/>
    </source>
</evidence>
<feature type="domain" description="Dehydrogenase E1 component" evidence="4">
    <location>
        <begin position="2"/>
        <end position="296"/>
    </location>
</feature>
<dbReference type="InterPro" id="IPR001017">
    <property type="entry name" value="DH_E1"/>
</dbReference>
<accession>A0A562ZFW8</accession>
<keyword evidence="6" id="KW-1185">Reference proteome</keyword>
<gene>
    <name evidence="5" type="ORF">FN976_26790</name>
</gene>
<dbReference type="SUPFAM" id="SSF52518">
    <property type="entry name" value="Thiamin diphosphate-binding fold (THDP-binding)"/>
    <property type="match status" value="1"/>
</dbReference>
<protein>
    <submittedName>
        <fullName evidence="5">Thiamine pyrophosphate-dependent dehydrogenase E1 component subunit alpha</fullName>
    </submittedName>
</protein>
<dbReference type="GO" id="GO:0006086">
    <property type="term" value="P:pyruvate decarboxylation to acetyl-CoA"/>
    <property type="evidence" value="ECO:0007669"/>
    <property type="project" value="TreeGrafter"/>
</dbReference>
<keyword evidence="2" id="KW-0560">Oxidoreductase</keyword>
<comment type="cofactor">
    <cofactor evidence="1">
        <name>thiamine diphosphate</name>
        <dbReference type="ChEBI" id="CHEBI:58937"/>
    </cofactor>
</comment>
<sequence>MLMIRQAEERIGLGVEERSVRCPAHLAIGQEAIPVGVSAHLRPTDRVFGAHRSHGHYLAMGGSLHSLFAEVLGRVTGASRGMGGSMHLWNGGAGFGGSVPIVAATVPIAVGAALAAKMSGGGDVAVVYVGDGAFEEGVVHESMNLAAVMRLPVLFVAENNLFASHLHIDLRQPSDKLGRFADANGIPNALCDGNDVVQVSGHAANLLEACRSDNMPGFLEAVTYRWRGHVGPKEDQDVGVDRQGDLVNWKLRDPVGRLARALRATGTPPRMLEIIAEEVAAEVAAAWAQALRDPLPPAGQMMDCVYAPVERAA</sequence>
<dbReference type="AlphaFoldDB" id="A0A562ZFW8"/>
<keyword evidence="3" id="KW-0786">Thiamine pyrophosphate</keyword>
<comment type="caution">
    <text evidence="5">The sequence shown here is derived from an EMBL/GenBank/DDBJ whole genome shotgun (WGS) entry which is preliminary data.</text>
</comment>
<dbReference type="PANTHER" id="PTHR11516">
    <property type="entry name" value="PYRUVATE DEHYDROGENASE E1 COMPONENT, ALPHA SUBUNIT BACTERIAL AND ORGANELLAR"/>
    <property type="match status" value="1"/>
</dbReference>
<evidence type="ECO:0000313" key="5">
    <source>
        <dbReference type="EMBL" id="TWO66170.1"/>
    </source>
</evidence>
<dbReference type="InterPro" id="IPR050642">
    <property type="entry name" value="PDH_E1_Alpha_Subunit"/>
</dbReference>